<feature type="transmembrane region" description="Helical" evidence="1">
    <location>
        <begin position="523"/>
        <end position="542"/>
    </location>
</feature>
<dbReference type="GO" id="GO:0042765">
    <property type="term" value="C:GPI-anchor transamidase complex"/>
    <property type="evidence" value="ECO:0007669"/>
    <property type="project" value="InterPro"/>
</dbReference>
<dbReference type="InterPro" id="IPR007245">
    <property type="entry name" value="PIG-T"/>
</dbReference>
<evidence type="ECO:0000313" key="3">
    <source>
        <dbReference type="EMBL" id="CAE1305398.1"/>
    </source>
</evidence>
<keyword evidence="4" id="KW-1185">Reference proteome</keyword>
<keyword evidence="1" id="KW-1133">Transmembrane helix</keyword>
<keyword evidence="1" id="KW-0472">Membrane</keyword>
<dbReference type="PANTHER" id="PTHR12959">
    <property type="entry name" value="GPI TRANSAMIDASE COMPONENT PIG-T-RELATED"/>
    <property type="match status" value="1"/>
</dbReference>
<keyword evidence="2" id="KW-0732">Signal</keyword>
<sequence length="581" mass="66198">MDTSRAFFLFLVCFGFGFQTSKAADDRFSEELFIKPLPSGHIYFHFQFTTRWDVDIRSKDEFNQYRLFPKSLGDIVSTYDVQELHLSLTQGIWRHDKWGYPIHDAPPGAELWVWFLPSVSSVKQSWSELVNALSGLFCASLNFMDAKSTVNPNWSFRPHGLQGEGFAKDVKLLRYSALPREVVCTENLTPWKKLLPCDSKVGLASLFNAMKLYDTAYHSLSVHLRPICQDESCSKPSIELTQSLAVVFDSTLKNNGYQNWSLRKLFGRSLRNQCPLADLSNIYVDMTCTQSTDYRCQLMPQPDQILNFTQKDEQFSYGQYSVGKHTKDGNFLSIGIQYNQQPKYGPIKPPPVYAHRYITGYGLENGGITCYLYNKLPQKVKVIYLESLPWFMRVYFNTVKIVSNGVVIKPVAINYVQGKDRVQPYTLEVIVELPPNSVSSLSFEFDRAFLKWTEYPPDANHGFYINSAVLSVSLPVATNYTTPGQASSVLIDSFVEETGQKQFIVRIHTESLLLSLPTPDFSMPYNVICLACTVMAIAFGSIHNLTTRRLVARDPDLKTGIIHKIKTYLLKLHPKRGLKRE</sequence>
<dbReference type="Pfam" id="PF04113">
    <property type="entry name" value="Gpi16"/>
    <property type="match status" value="2"/>
</dbReference>
<dbReference type="Proteomes" id="UP000597762">
    <property type="component" value="Unassembled WGS sequence"/>
</dbReference>
<keyword evidence="1" id="KW-0812">Transmembrane</keyword>
<dbReference type="AlphaFoldDB" id="A0A812DNQ3"/>
<reference evidence="3" key="1">
    <citation type="submission" date="2021-01" db="EMBL/GenBank/DDBJ databases">
        <authorList>
            <person name="Li R."/>
            <person name="Bekaert M."/>
        </authorList>
    </citation>
    <scope>NUCLEOTIDE SEQUENCE</scope>
    <source>
        <strain evidence="3">Farmed</strain>
    </source>
</reference>
<dbReference type="OrthoDB" id="331263at2759"/>
<name>A0A812DNQ3_ACAPH</name>
<dbReference type="PANTHER" id="PTHR12959:SF11">
    <property type="entry name" value="GPI TRANSAMIDASE COMPONENT PIG-T"/>
    <property type="match status" value="1"/>
</dbReference>
<feature type="chain" id="PRO_5032897698" evidence="2">
    <location>
        <begin position="24"/>
        <end position="581"/>
    </location>
</feature>
<dbReference type="EMBL" id="CAHIKZ030003920">
    <property type="protein sequence ID" value="CAE1305398.1"/>
    <property type="molecule type" value="Genomic_DNA"/>
</dbReference>
<evidence type="ECO:0000256" key="2">
    <source>
        <dbReference type="SAM" id="SignalP"/>
    </source>
</evidence>
<organism evidence="3 4">
    <name type="scientific">Acanthosepion pharaonis</name>
    <name type="common">Pharaoh cuttlefish</name>
    <name type="synonym">Sepia pharaonis</name>
    <dbReference type="NCBI Taxonomy" id="158019"/>
    <lineage>
        <taxon>Eukaryota</taxon>
        <taxon>Metazoa</taxon>
        <taxon>Spiralia</taxon>
        <taxon>Lophotrochozoa</taxon>
        <taxon>Mollusca</taxon>
        <taxon>Cephalopoda</taxon>
        <taxon>Coleoidea</taxon>
        <taxon>Decapodiformes</taxon>
        <taxon>Sepiida</taxon>
        <taxon>Sepiina</taxon>
        <taxon>Sepiidae</taxon>
        <taxon>Acanthosepion</taxon>
    </lineage>
</organism>
<accession>A0A812DNQ3</accession>
<proteinExistence type="predicted"/>
<evidence type="ECO:0000313" key="4">
    <source>
        <dbReference type="Proteomes" id="UP000597762"/>
    </source>
</evidence>
<dbReference type="GO" id="GO:0016255">
    <property type="term" value="P:attachment of GPI anchor to protein"/>
    <property type="evidence" value="ECO:0007669"/>
    <property type="project" value="InterPro"/>
</dbReference>
<comment type="caution">
    <text evidence="3">The sequence shown here is derived from an EMBL/GenBank/DDBJ whole genome shotgun (WGS) entry which is preliminary data.</text>
</comment>
<gene>
    <name evidence="3" type="ORF">SPHA_57898</name>
</gene>
<protein>
    <submittedName>
        <fullName evidence="3">PIGT</fullName>
    </submittedName>
</protein>
<feature type="signal peptide" evidence="2">
    <location>
        <begin position="1"/>
        <end position="23"/>
    </location>
</feature>
<evidence type="ECO:0000256" key="1">
    <source>
        <dbReference type="SAM" id="Phobius"/>
    </source>
</evidence>